<dbReference type="PANTHER" id="PTHR33376">
    <property type="match status" value="1"/>
</dbReference>
<dbReference type="PANTHER" id="PTHR33376:SF15">
    <property type="entry name" value="BLL6794 PROTEIN"/>
    <property type="match status" value="1"/>
</dbReference>
<keyword evidence="1" id="KW-0732">Signal</keyword>
<gene>
    <name evidence="2" type="ORF">LCGC14_0752560</name>
</gene>
<accession>A0A0F9SNN8</accession>
<dbReference type="InterPro" id="IPR038404">
    <property type="entry name" value="TRAP_DctP_sf"/>
</dbReference>
<evidence type="ECO:0000256" key="1">
    <source>
        <dbReference type="ARBA" id="ARBA00022729"/>
    </source>
</evidence>
<evidence type="ECO:0000313" key="2">
    <source>
        <dbReference type="EMBL" id="KKN38521.1"/>
    </source>
</evidence>
<protein>
    <submittedName>
        <fullName evidence="2">Uncharacterized protein</fullName>
    </submittedName>
</protein>
<dbReference type="GO" id="GO:0055085">
    <property type="term" value="P:transmembrane transport"/>
    <property type="evidence" value="ECO:0007669"/>
    <property type="project" value="InterPro"/>
</dbReference>
<dbReference type="EMBL" id="LAZR01001822">
    <property type="protein sequence ID" value="KKN38521.1"/>
    <property type="molecule type" value="Genomic_DNA"/>
</dbReference>
<comment type="caution">
    <text evidence="2">The sequence shown here is derived from an EMBL/GenBank/DDBJ whole genome shotgun (WGS) entry which is preliminary data.</text>
</comment>
<proteinExistence type="predicted"/>
<sequence length="384" mass="41575">MIFSGNTLRSATTVMAVSLALQAEAKEQLNFAYGYPANSNIGLAVDAYISGIEERSSGEVAVTGYPMTLLSLSESSAGVRDGLADIGYVLTAYFAAEYPTNLYLHELNLLVNLVEKPTGKEPLAFTGAMVEYTTLKCPECLGEFRAQNQVYTAGGVTPTYSLLCKDTKITKVDELKGKRLRAASAGFVRFAEHFGAQGVSLPVNEVYEALDQGIIDCAMLNAPEITNYSLDEVLTDITIGVPGGLYAATAGANINLDRWKSMDDGSREALLWGGSVITAATTWNYYKDDAVAIQKAKDGGASIHQPEPELIAATREFGRKDLEGVATLFAETYNVPRAQEIVDEFTVILAKWMDLVAGVEDVDTLQQLYWDEVFSKLDPATYGQ</sequence>
<dbReference type="AlphaFoldDB" id="A0A0F9SNN8"/>
<organism evidence="2">
    <name type="scientific">marine sediment metagenome</name>
    <dbReference type="NCBI Taxonomy" id="412755"/>
    <lineage>
        <taxon>unclassified sequences</taxon>
        <taxon>metagenomes</taxon>
        <taxon>ecological metagenomes</taxon>
    </lineage>
</organism>
<dbReference type="InterPro" id="IPR018389">
    <property type="entry name" value="DctP_fam"/>
</dbReference>
<dbReference type="CDD" id="cd13666">
    <property type="entry name" value="PBP2_TRAP_DctP_like_1"/>
    <property type="match status" value="1"/>
</dbReference>
<dbReference type="Pfam" id="PF03480">
    <property type="entry name" value="DctP"/>
    <property type="match status" value="1"/>
</dbReference>
<name>A0A0F9SNN8_9ZZZZ</name>
<reference evidence="2" key="1">
    <citation type="journal article" date="2015" name="Nature">
        <title>Complex archaea that bridge the gap between prokaryotes and eukaryotes.</title>
        <authorList>
            <person name="Spang A."/>
            <person name="Saw J.H."/>
            <person name="Jorgensen S.L."/>
            <person name="Zaremba-Niedzwiedzka K."/>
            <person name="Martijn J."/>
            <person name="Lind A.E."/>
            <person name="van Eijk R."/>
            <person name="Schleper C."/>
            <person name="Guy L."/>
            <person name="Ettema T.J."/>
        </authorList>
    </citation>
    <scope>NUCLEOTIDE SEQUENCE</scope>
</reference>
<dbReference type="Gene3D" id="3.40.190.170">
    <property type="entry name" value="Bacterial extracellular solute-binding protein, family 7"/>
    <property type="match status" value="1"/>
</dbReference>